<feature type="compositionally biased region" description="Low complexity" evidence="1">
    <location>
        <begin position="95"/>
        <end position="104"/>
    </location>
</feature>
<feature type="region of interest" description="Disordered" evidence="1">
    <location>
        <begin position="89"/>
        <end position="111"/>
    </location>
</feature>
<sequence>METRGPREVPGALSAFEKGVSFCLEVAASTYKGEIIRKVYERIRKLRESKKTDLFYHLLRNVLLSFLNHAGAQHSELLTAARSRHEQKEFKGADARVTAATVAPPRAPRRA</sequence>
<name>A0A4C1Z0N9_EUMVA</name>
<keyword evidence="3" id="KW-1185">Reference proteome</keyword>
<organism evidence="2 3">
    <name type="scientific">Eumeta variegata</name>
    <name type="common">Bagworm moth</name>
    <name type="synonym">Eumeta japonica</name>
    <dbReference type="NCBI Taxonomy" id="151549"/>
    <lineage>
        <taxon>Eukaryota</taxon>
        <taxon>Metazoa</taxon>
        <taxon>Ecdysozoa</taxon>
        <taxon>Arthropoda</taxon>
        <taxon>Hexapoda</taxon>
        <taxon>Insecta</taxon>
        <taxon>Pterygota</taxon>
        <taxon>Neoptera</taxon>
        <taxon>Endopterygota</taxon>
        <taxon>Lepidoptera</taxon>
        <taxon>Glossata</taxon>
        <taxon>Ditrysia</taxon>
        <taxon>Tineoidea</taxon>
        <taxon>Psychidae</taxon>
        <taxon>Oiketicinae</taxon>
        <taxon>Eumeta</taxon>
    </lineage>
</organism>
<dbReference type="Proteomes" id="UP000299102">
    <property type="component" value="Unassembled WGS sequence"/>
</dbReference>
<protein>
    <submittedName>
        <fullName evidence="2">Uncharacterized protein</fullName>
    </submittedName>
</protein>
<reference evidence="2 3" key="1">
    <citation type="journal article" date="2019" name="Commun. Biol.">
        <title>The bagworm genome reveals a unique fibroin gene that provides high tensile strength.</title>
        <authorList>
            <person name="Kono N."/>
            <person name="Nakamura H."/>
            <person name="Ohtoshi R."/>
            <person name="Tomita M."/>
            <person name="Numata K."/>
            <person name="Arakawa K."/>
        </authorList>
    </citation>
    <scope>NUCLEOTIDE SEQUENCE [LARGE SCALE GENOMIC DNA]</scope>
</reference>
<comment type="caution">
    <text evidence="2">The sequence shown here is derived from an EMBL/GenBank/DDBJ whole genome shotgun (WGS) entry which is preliminary data.</text>
</comment>
<gene>
    <name evidence="2" type="ORF">EVAR_65085_1</name>
</gene>
<evidence type="ECO:0000313" key="2">
    <source>
        <dbReference type="EMBL" id="GBP81908.1"/>
    </source>
</evidence>
<dbReference type="EMBL" id="BGZK01001537">
    <property type="protein sequence ID" value="GBP81908.1"/>
    <property type="molecule type" value="Genomic_DNA"/>
</dbReference>
<dbReference type="AlphaFoldDB" id="A0A4C1Z0N9"/>
<proteinExistence type="predicted"/>
<accession>A0A4C1Z0N9</accession>
<evidence type="ECO:0000256" key="1">
    <source>
        <dbReference type="SAM" id="MobiDB-lite"/>
    </source>
</evidence>
<evidence type="ECO:0000313" key="3">
    <source>
        <dbReference type="Proteomes" id="UP000299102"/>
    </source>
</evidence>